<organism evidence="2 3">
    <name type="scientific">Tritrichomonas musculus</name>
    <dbReference type="NCBI Taxonomy" id="1915356"/>
    <lineage>
        <taxon>Eukaryota</taxon>
        <taxon>Metamonada</taxon>
        <taxon>Parabasalia</taxon>
        <taxon>Tritrichomonadida</taxon>
        <taxon>Tritrichomonadidae</taxon>
        <taxon>Tritrichomonas</taxon>
    </lineage>
</organism>
<dbReference type="InterPro" id="IPR036322">
    <property type="entry name" value="WD40_repeat_dom_sf"/>
</dbReference>
<evidence type="ECO:0000313" key="2">
    <source>
        <dbReference type="EMBL" id="KAK8890062.1"/>
    </source>
</evidence>
<comment type="caution">
    <text evidence="2">The sequence shown here is derived from an EMBL/GenBank/DDBJ whole genome shotgun (WGS) entry which is preliminary data.</text>
</comment>
<dbReference type="EMBL" id="JAPFFF010000005">
    <property type="protein sequence ID" value="KAK8890062.1"/>
    <property type="molecule type" value="Genomic_DNA"/>
</dbReference>
<feature type="compositionally biased region" description="Polar residues" evidence="1">
    <location>
        <begin position="864"/>
        <end position="895"/>
    </location>
</feature>
<feature type="region of interest" description="Disordered" evidence="1">
    <location>
        <begin position="683"/>
        <end position="704"/>
    </location>
</feature>
<feature type="region of interest" description="Disordered" evidence="1">
    <location>
        <begin position="782"/>
        <end position="903"/>
    </location>
</feature>
<dbReference type="Proteomes" id="UP001470230">
    <property type="component" value="Unassembled WGS sequence"/>
</dbReference>
<dbReference type="PANTHER" id="PTHR45532:SF1">
    <property type="entry name" value="WD REPEAT-CONTAINING PROTEIN 97"/>
    <property type="match status" value="1"/>
</dbReference>
<dbReference type="PANTHER" id="PTHR45532">
    <property type="entry name" value="WD REPEAT-CONTAINING PROTEIN 97"/>
    <property type="match status" value="1"/>
</dbReference>
<sequence length="1062" mass="121813">MSYDSASTRELHWGISHVANVQPQNRRITAFSTIKKDLYISSDGSNSYIWNKDRVVQTINLPAIALHYIKKIDHIISSVKNSTHLHFIWMIEPSSVVVHPLSFSIRTITCLFYLPKSGTLVTAGQGITFSKMIIPQFSGKGPFSQLIEFSRLTELYKDEIFTKVNSPLFIESEDSIAVPIGQSLFVHSSDGTLIGSMPNLMPGRISSLSFYEEKRLIVIGNEFGNVYFVEFGQFYSKIATNISNNSHILMAALFDRYFLVTVELDHTLSLINVNTESRIETININPDIITARVEENQILMFSKGIDVFIYEVSIFTKFLTHLTSNALKIERYLEPNKPSTLFCFQKDFIVSSFIGKTGRKLLELMSSSLSNEIVDFTLDDDSLFLRFYSGNIIKVDIVHQRDLFSISNSFDDSDKRNQNKLKKTVIKVPLSVTNVTQIIKYDKNNNEKCILAVSSTGYVYAFSIEKCLLFEKVYLGCTDLICGVFLRSYNRFVISSKTQMIVLESETLRVLKRIDRALITCFFAEEEKLSLFAGDAHGCIECFELPTLSSISRSLDFNKTHTSNGKRAPLSEFNSMSEIPFAVKYLSYLKSRDTLISVSNEGEIFLWTSNLFPLAHINFSYGISAGCFYDSNGSLLVSSFESLFVIPYGYFFERPAEKEESGDLDEYNQLEANIERPFSSVKVSPTADAVKNNNEKSDKTRKKKKKRNFTILNDIKNENETNLLRNTINSETRVRFVSDNESDNIEYEHHEEFEDLVVELDFIPKNHFIKIEDKITSKVKIRPPKEPDVYKDDDDREKKPAPPPEKPPKTAPRKTKSHKNCKKTKKTKKQPKTELKPKPPPEKQIDENSPKRKKPPVHAYRSFYSKNGPNNDSNIPKNSIADHSSSLRRNSINSEQGREPKPPFSVEVHKKLFNDHDNDVDDTAIKEPIKPPPTFITSESIDDLDDLDNINSKRSKNKNDGKGTMFHSHNIEFIEPKFEYGKIGTVTMEELENYMKDSVIFIKKPTSSQRRSKSLKNSQNQNQRYQYNNNNNQQQLRFPRVTRIQRNNNNNNSRQLYYNNMF</sequence>
<feature type="region of interest" description="Disordered" evidence="1">
    <location>
        <begin position="916"/>
        <end position="940"/>
    </location>
</feature>
<protein>
    <submittedName>
        <fullName evidence="2">Uncharacterized protein</fullName>
    </submittedName>
</protein>
<feature type="region of interest" description="Disordered" evidence="1">
    <location>
        <begin position="1005"/>
        <end position="1037"/>
    </location>
</feature>
<gene>
    <name evidence="2" type="ORF">M9Y10_034821</name>
</gene>
<feature type="compositionally biased region" description="Basic residues" evidence="1">
    <location>
        <begin position="811"/>
        <end position="830"/>
    </location>
</feature>
<proteinExistence type="predicted"/>
<feature type="compositionally biased region" description="Low complexity" evidence="1">
    <location>
        <begin position="1019"/>
        <end position="1035"/>
    </location>
</feature>
<dbReference type="SUPFAM" id="SSF50978">
    <property type="entry name" value="WD40 repeat-like"/>
    <property type="match status" value="1"/>
</dbReference>
<reference evidence="2 3" key="1">
    <citation type="submission" date="2024-04" db="EMBL/GenBank/DDBJ databases">
        <title>Tritrichomonas musculus Genome.</title>
        <authorList>
            <person name="Alves-Ferreira E."/>
            <person name="Grigg M."/>
            <person name="Lorenzi H."/>
            <person name="Galac M."/>
        </authorList>
    </citation>
    <scope>NUCLEOTIDE SEQUENCE [LARGE SCALE GENOMIC DNA]</scope>
    <source>
        <strain evidence="2 3">EAF2021</strain>
    </source>
</reference>
<feature type="compositionally biased region" description="Basic and acidic residues" evidence="1">
    <location>
        <begin position="916"/>
        <end position="929"/>
    </location>
</feature>
<feature type="compositionally biased region" description="Basic and acidic residues" evidence="1">
    <location>
        <begin position="831"/>
        <end position="850"/>
    </location>
</feature>
<evidence type="ECO:0000313" key="3">
    <source>
        <dbReference type="Proteomes" id="UP001470230"/>
    </source>
</evidence>
<name>A0ABR2KG41_9EUKA</name>
<evidence type="ECO:0000256" key="1">
    <source>
        <dbReference type="SAM" id="MobiDB-lite"/>
    </source>
</evidence>
<accession>A0ABR2KG41</accession>
<keyword evidence="3" id="KW-1185">Reference proteome</keyword>